<sequence>MIPSPSSGQLLAAYSDLCSDTGPIHARVAADFGTRLQTGAEIPANQAMPPLHLRASITLDEPSVPYLEDPRRLPTGERSGPWQILCRFIDEWYLLGPAQQLRVARVLAKLAFWKFLAELIQPDDLASRTSEALALSYLRVFARCQLDPQDIQSATQLAEIGTIRATNDQLPLETRLAAAVNLTVHYVRKQRDDAEVRKWSAYAERLWSSPDADRLPWILKSAYWRGVSFIPYRTGDHKSTAQMLDRAEDCAVEALEQATDGDRIIALENFHPLLETRGRAAWDAGDLVMAEKYYQRLVDHDPLDSKAHIRLADFFRETGRNPEARKQYLEAAGLGAPCSLYARGRLREYI</sequence>
<dbReference type="Proteomes" id="UP000807309">
    <property type="component" value="Unassembled WGS sequence"/>
</dbReference>
<proteinExistence type="predicted"/>
<accession>A0ABS0CE25</accession>
<name>A0ABS0CE25_9NOCA</name>
<evidence type="ECO:0000313" key="1">
    <source>
        <dbReference type="EMBL" id="MBF6228607.1"/>
    </source>
</evidence>
<comment type="caution">
    <text evidence="1">The sequence shown here is derived from an EMBL/GenBank/DDBJ whole genome shotgun (WGS) entry which is preliminary data.</text>
</comment>
<dbReference type="SUPFAM" id="SSF48452">
    <property type="entry name" value="TPR-like"/>
    <property type="match status" value="1"/>
</dbReference>
<organism evidence="1 2">
    <name type="scientific">Nocardia abscessus</name>
    <dbReference type="NCBI Taxonomy" id="120957"/>
    <lineage>
        <taxon>Bacteria</taxon>
        <taxon>Bacillati</taxon>
        <taxon>Actinomycetota</taxon>
        <taxon>Actinomycetes</taxon>
        <taxon>Mycobacteriales</taxon>
        <taxon>Nocardiaceae</taxon>
        <taxon>Nocardia</taxon>
    </lineage>
</organism>
<protein>
    <submittedName>
        <fullName evidence="1">Tetratricopeptide repeat protein</fullName>
    </submittedName>
</protein>
<dbReference type="EMBL" id="JADLRE010000024">
    <property type="protein sequence ID" value="MBF6228607.1"/>
    <property type="molecule type" value="Genomic_DNA"/>
</dbReference>
<dbReference type="InterPro" id="IPR011990">
    <property type="entry name" value="TPR-like_helical_dom_sf"/>
</dbReference>
<gene>
    <name evidence="1" type="ORF">IU470_26300</name>
</gene>
<dbReference type="RefSeq" id="WP_195035493.1">
    <property type="nucleotide sequence ID" value="NZ_JADLRE010000024.1"/>
</dbReference>
<keyword evidence="2" id="KW-1185">Reference proteome</keyword>
<dbReference type="Gene3D" id="1.25.40.10">
    <property type="entry name" value="Tetratricopeptide repeat domain"/>
    <property type="match status" value="1"/>
</dbReference>
<evidence type="ECO:0000313" key="2">
    <source>
        <dbReference type="Proteomes" id="UP000807309"/>
    </source>
</evidence>
<reference evidence="1 2" key="1">
    <citation type="submission" date="2020-10" db="EMBL/GenBank/DDBJ databases">
        <title>Identification of Nocardia species via Next-generation sequencing and recognition of intraspecies genetic diversity.</title>
        <authorList>
            <person name="Li P."/>
            <person name="Li P."/>
            <person name="Lu B."/>
        </authorList>
    </citation>
    <scope>NUCLEOTIDE SEQUENCE [LARGE SCALE GENOMIC DNA]</scope>
    <source>
        <strain evidence="1 2">N-11</strain>
    </source>
</reference>
<dbReference type="Pfam" id="PF13432">
    <property type="entry name" value="TPR_16"/>
    <property type="match status" value="1"/>
</dbReference>